<evidence type="ECO:0000256" key="1">
    <source>
        <dbReference type="ARBA" id="ARBA00004613"/>
    </source>
</evidence>
<dbReference type="GeneTree" id="ENSGT00950000182993"/>
<proteinExistence type="inferred from homology"/>
<feature type="domain" description="TGF-beta family profile" evidence="9">
    <location>
        <begin position="47"/>
        <end position="150"/>
    </location>
</feature>
<dbReference type="SUPFAM" id="SSF57501">
    <property type="entry name" value="Cystine-knot cytokines"/>
    <property type="match status" value="1"/>
</dbReference>
<dbReference type="CDD" id="cd19382">
    <property type="entry name" value="TGF_beta_Persephin"/>
    <property type="match status" value="1"/>
</dbReference>
<dbReference type="InterPro" id="IPR043401">
    <property type="entry name" value="GDNF_fam"/>
</dbReference>
<evidence type="ECO:0000256" key="6">
    <source>
        <dbReference type="ARBA" id="ARBA00023157"/>
    </source>
</evidence>
<dbReference type="Ensembl" id="ENSEEET00000052764.2">
    <property type="protein sequence ID" value="ENSEEEP00000052198.1"/>
    <property type="gene ID" value="ENSEEEG00000024473.2"/>
</dbReference>
<dbReference type="GO" id="GO:0005576">
    <property type="term" value="C:extracellular region"/>
    <property type="evidence" value="ECO:0007669"/>
    <property type="project" value="UniProtKB-SubCell"/>
</dbReference>
<evidence type="ECO:0000256" key="5">
    <source>
        <dbReference type="ARBA" id="ARBA00023030"/>
    </source>
</evidence>
<name>A0A4W4HTN2_ELEEL</name>
<organism evidence="10 11">
    <name type="scientific">Electrophorus electricus</name>
    <name type="common">Electric eel</name>
    <name type="synonym">Gymnotus electricus</name>
    <dbReference type="NCBI Taxonomy" id="8005"/>
    <lineage>
        <taxon>Eukaryota</taxon>
        <taxon>Metazoa</taxon>
        <taxon>Chordata</taxon>
        <taxon>Craniata</taxon>
        <taxon>Vertebrata</taxon>
        <taxon>Euteleostomi</taxon>
        <taxon>Actinopterygii</taxon>
        <taxon>Neopterygii</taxon>
        <taxon>Teleostei</taxon>
        <taxon>Ostariophysi</taxon>
        <taxon>Gymnotiformes</taxon>
        <taxon>Gymnotoidei</taxon>
        <taxon>Gymnotidae</taxon>
        <taxon>Electrophorus</taxon>
    </lineage>
</organism>
<dbReference type="AlphaFoldDB" id="A0A4W4HTN2"/>
<comment type="similarity">
    <text evidence="2">Belongs to the TGF-beta family. GDNF subfamily.</text>
</comment>
<evidence type="ECO:0000313" key="11">
    <source>
        <dbReference type="Proteomes" id="UP000314983"/>
    </source>
</evidence>
<evidence type="ECO:0000259" key="9">
    <source>
        <dbReference type="PROSITE" id="PS51362"/>
    </source>
</evidence>
<dbReference type="GO" id="GO:0030116">
    <property type="term" value="F:glial cell-derived neurotrophic factor receptor binding"/>
    <property type="evidence" value="ECO:0007669"/>
    <property type="project" value="InterPro"/>
</dbReference>
<feature type="chain" id="PRO_5021197405" description="TGF-beta family profile domain-containing protein" evidence="8">
    <location>
        <begin position="22"/>
        <end position="151"/>
    </location>
</feature>
<reference evidence="10" key="3">
    <citation type="submission" date="2020-05" db="EMBL/GenBank/DDBJ databases">
        <title>Electrophorus electricus (electric eel) genome, fEleEle1, primary haplotype.</title>
        <authorList>
            <person name="Myers G."/>
            <person name="Meyer A."/>
            <person name="Fedrigo O."/>
            <person name="Formenti G."/>
            <person name="Rhie A."/>
            <person name="Tracey A."/>
            <person name="Sims Y."/>
            <person name="Jarvis E.D."/>
        </authorList>
    </citation>
    <scope>NUCLEOTIDE SEQUENCE [LARGE SCALE GENOMIC DNA]</scope>
</reference>
<evidence type="ECO:0000256" key="7">
    <source>
        <dbReference type="RuleBase" id="RU000354"/>
    </source>
</evidence>
<dbReference type="Pfam" id="PF00019">
    <property type="entry name" value="TGF_beta"/>
    <property type="match status" value="1"/>
</dbReference>
<dbReference type="Gene3D" id="2.10.90.10">
    <property type="entry name" value="Cystine-knot cytokines"/>
    <property type="match status" value="1"/>
</dbReference>
<keyword evidence="3" id="KW-0964">Secreted</keyword>
<reference evidence="11" key="2">
    <citation type="journal article" date="2017" name="Sci. Adv.">
        <title>A tail of two voltages: Proteomic comparison of the three electric organs of the electric eel.</title>
        <authorList>
            <person name="Traeger L.L."/>
            <person name="Sabat G."/>
            <person name="Barrett-Wilt G.A."/>
            <person name="Wells G.B."/>
            <person name="Sussman M.R."/>
        </authorList>
    </citation>
    <scope>NUCLEOTIDE SEQUENCE [LARGE SCALE GENOMIC DNA]</scope>
</reference>
<dbReference type="PANTHER" id="PTHR12173">
    <property type="entry name" value="GDNF SUBFAMILY OF TGF-BETA FAMILY"/>
    <property type="match status" value="1"/>
</dbReference>
<reference evidence="10" key="4">
    <citation type="submission" date="2025-08" db="UniProtKB">
        <authorList>
            <consortium name="Ensembl"/>
        </authorList>
    </citation>
    <scope>IDENTIFICATION</scope>
</reference>
<dbReference type="OMA" id="SECSCIG"/>
<dbReference type="STRING" id="8005.ENSEEEP00000052198"/>
<keyword evidence="5 7" id="KW-0339">Growth factor</keyword>
<dbReference type="GO" id="GO:0048731">
    <property type="term" value="P:system development"/>
    <property type="evidence" value="ECO:0007669"/>
    <property type="project" value="UniProtKB-ARBA"/>
</dbReference>
<dbReference type="PROSITE" id="PS51362">
    <property type="entry name" value="TGF_BETA_2"/>
    <property type="match status" value="1"/>
</dbReference>
<evidence type="ECO:0000256" key="2">
    <source>
        <dbReference type="ARBA" id="ARBA00009832"/>
    </source>
</evidence>
<dbReference type="GO" id="GO:0030971">
    <property type="term" value="F:receptor tyrosine kinase binding"/>
    <property type="evidence" value="ECO:0007669"/>
    <property type="project" value="InterPro"/>
</dbReference>
<reference evidence="10" key="5">
    <citation type="submission" date="2025-09" db="UniProtKB">
        <authorList>
            <consortium name="Ensembl"/>
        </authorList>
    </citation>
    <scope>IDENTIFICATION</scope>
</reference>
<reference evidence="11" key="1">
    <citation type="journal article" date="2014" name="Science">
        <title>Nonhuman genetics. Genomic basis for the convergent evolution of electric organs.</title>
        <authorList>
            <person name="Gallant J.R."/>
            <person name="Traeger L.L."/>
            <person name="Volkening J.D."/>
            <person name="Moffett H."/>
            <person name="Chen P.H."/>
            <person name="Novina C.D."/>
            <person name="Phillips G.N.Jr."/>
            <person name="Anand R."/>
            <person name="Wells G.B."/>
            <person name="Pinch M."/>
            <person name="Guth R."/>
            <person name="Unguez G.A."/>
            <person name="Albert J.S."/>
            <person name="Zakon H.H."/>
            <person name="Samanta M.P."/>
            <person name="Sussman M.R."/>
        </authorList>
    </citation>
    <scope>NUCLEOTIDE SEQUENCE [LARGE SCALE GENOMIC DNA]</scope>
</reference>
<comment type="subcellular location">
    <subcellularLocation>
        <location evidence="1">Secreted</location>
    </subcellularLocation>
</comment>
<sequence>RRMRSVLKLTMLLVCVQAGEGHWLHTLLGKSKGHDPHMQMAQGGEGRARRSFEEPCALHTILLRVSDLGLGYNSDEMVLFKYCSGACPRLPSNHDLTLASLQHSGALRSAMPSSHSPCCRPTHHEDIAFLDNANRWHKVEKLSAAACTCLA</sequence>
<evidence type="ECO:0000256" key="4">
    <source>
        <dbReference type="ARBA" id="ARBA00022729"/>
    </source>
</evidence>
<keyword evidence="11" id="KW-1185">Reference proteome</keyword>
<accession>A0A4W4HTN2</accession>
<dbReference type="InterPro" id="IPR001839">
    <property type="entry name" value="TGF-b_C"/>
</dbReference>
<keyword evidence="6" id="KW-1015">Disulfide bond</keyword>
<dbReference type="Proteomes" id="UP000314983">
    <property type="component" value="Chromosome 21"/>
</dbReference>
<dbReference type="InterPro" id="IPR029034">
    <property type="entry name" value="Cystine-knot_cytokine"/>
</dbReference>
<evidence type="ECO:0000313" key="10">
    <source>
        <dbReference type="Ensembl" id="ENSEEEP00000052198.1"/>
    </source>
</evidence>
<evidence type="ECO:0000256" key="3">
    <source>
        <dbReference type="ARBA" id="ARBA00022525"/>
    </source>
</evidence>
<keyword evidence="4 8" id="KW-0732">Signal</keyword>
<dbReference type="PANTHER" id="PTHR12173:SF11">
    <property type="entry name" value="PERSEPHIN-LIKE"/>
    <property type="match status" value="1"/>
</dbReference>
<dbReference type="GO" id="GO:0008083">
    <property type="term" value="F:growth factor activity"/>
    <property type="evidence" value="ECO:0007669"/>
    <property type="project" value="UniProtKB-KW"/>
</dbReference>
<feature type="signal peptide" evidence="8">
    <location>
        <begin position="1"/>
        <end position="21"/>
    </location>
</feature>
<evidence type="ECO:0000256" key="8">
    <source>
        <dbReference type="SAM" id="SignalP"/>
    </source>
</evidence>
<protein>
    <recommendedName>
        <fullName evidence="9">TGF-beta family profile domain-containing protein</fullName>
    </recommendedName>
</protein>
<gene>
    <name evidence="10" type="primary">PSPN</name>
</gene>